<proteinExistence type="predicted"/>
<sequence>MVFRRGRWSPAGDGHRGGRRRPPPPSGSVVTGEGLRPAPTGAGLFLVINPHSGQTKRRPDPKPILDSEMPDAVVHVLGKGERISDVMRAAVGSTTPPTILGVYGGDGSVAAAAEVAFETHLPLLVLPGGTLNHFALTVGIPDLATGIAAAQAGTGSAVDLAEIDFGDRGRVLALNTLSVGVYPRFVQFRTRMEPTIGRPLATLAAALRAAFTAAPLDGSLDGQELRVWSMFIGVGRYAPPRGAPLKRQGFDDGVLDVRILRSTARSRGRGFLSLLSSRTRSLTDHGPEPMFHAPRHSLVFTRTAITLRSNTDSAQFYAHDGEVQKAPPFIPGGTRAVTVRVLPAAIEIYRP</sequence>
<dbReference type="EMBL" id="PPXD01000018">
    <property type="protein sequence ID" value="POH64796.1"/>
    <property type="molecule type" value="Genomic_DNA"/>
</dbReference>
<dbReference type="Pfam" id="PF00781">
    <property type="entry name" value="DAGK_cat"/>
    <property type="match status" value="1"/>
</dbReference>
<dbReference type="InterPro" id="IPR001206">
    <property type="entry name" value="Diacylglycerol_kinase_cat_dom"/>
</dbReference>
<gene>
    <name evidence="3" type="ORF">C3B61_11570</name>
</gene>
<dbReference type="InterPro" id="IPR016064">
    <property type="entry name" value="NAD/diacylglycerol_kinase_sf"/>
</dbReference>
<name>A0A2S3ZE45_9MICO</name>
<feature type="domain" description="DAGKc" evidence="2">
    <location>
        <begin position="39"/>
        <end position="167"/>
    </location>
</feature>
<dbReference type="Gene3D" id="3.40.50.10330">
    <property type="entry name" value="Probable inorganic polyphosphate/atp-NAD kinase, domain 1"/>
    <property type="match status" value="1"/>
</dbReference>
<evidence type="ECO:0000256" key="1">
    <source>
        <dbReference type="SAM" id="MobiDB-lite"/>
    </source>
</evidence>
<reference evidence="3 4" key="1">
    <citation type="submission" date="2018-01" db="EMBL/GenBank/DDBJ databases">
        <title>Cryobacterium sp. nov., from glaciers in China.</title>
        <authorList>
            <person name="Liu Q."/>
            <person name="Xin Y.-H."/>
        </authorList>
    </citation>
    <scope>NUCLEOTIDE SEQUENCE [LARGE SCALE GENOMIC DNA]</scope>
    <source>
        <strain evidence="3 4">TMN-42</strain>
    </source>
</reference>
<dbReference type="Proteomes" id="UP000237340">
    <property type="component" value="Unassembled WGS sequence"/>
</dbReference>
<protein>
    <recommendedName>
        <fullName evidence="2">DAGKc domain-containing protein</fullName>
    </recommendedName>
</protein>
<evidence type="ECO:0000313" key="4">
    <source>
        <dbReference type="Proteomes" id="UP000237340"/>
    </source>
</evidence>
<feature type="region of interest" description="Disordered" evidence="1">
    <location>
        <begin position="1"/>
        <end position="35"/>
    </location>
</feature>
<dbReference type="AlphaFoldDB" id="A0A2S3ZE45"/>
<dbReference type="GO" id="GO:0016301">
    <property type="term" value="F:kinase activity"/>
    <property type="evidence" value="ECO:0007669"/>
    <property type="project" value="InterPro"/>
</dbReference>
<evidence type="ECO:0000313" key="3">
    <source>
        <dbReference type="EMBL" id="POH64796.1"/>
    </source>
</evidence>
<keyword evidence="4" id="KW-1185">Reference proteome</keyword>
<dbReference type="Gene3D" id="2.60.200.40">
    <property type="match status" value="1"/>
</dbReference>
<dbReference type="PROSITE" id="PS50146">
    <property type="entry name" value="DAGK"/>
    <property type="match status" value="1"/>
</dbReference>
<dbReference type="SMART" id="SM00046">
    <property type="entry name" value="DAGKc"/>
    <property type="match status" value="1"/>
</dbReference>
<dbReference type="SUPFAM" id="SSF111331">
    <property type="entry name" value="NAD kinase/diacylglycerol kinase-like"/>
    <property type="match status" value="1"/>
</dbReference>
<accession>A0A2S3ZE45</accession>
<comment type="caution">
    <text evidence="3">The sequence shown here is derived from an EMBL/GenBank/DDBJ whole genome shotgun (WGS) entry which is preliminary data.</text>
</comment>
<organism evidence="3 4">
    <name type="scientific">Cryobacterium zongtaii</name>
    <dbReference type="NCBI Taxonomy" id="1259217"/>
    <lineage>
        <taxon>Bacteria</taxon>
        <taxon>Bacillati</taxon>
        <taxon>Actinomycetota</taxon>
        <taxon>Actinomycetes</taxon>
        <taxon>Micrococcales</taxon>
        <taxon>Microbacteriaceae</taxon>
        <taxon>Cryobacterium</taxon>
    </lineage>
</organism>
<evidence type="ECO:0000259" key="2">
    <source>
        <dbReference type="PROSITE" id="PS50146"/>
    </source>
</evidence>
<dbReference type="InterPro" id="IPR017438">
    <property type="entry name" value="ATP-NAD_kinase_N"/>
</dbReference>